<dbReference type="KEGG" id="rhl:LPU83_pLPU83c_0222"/>
<name>W6RIU1_9HYPH</name>
<dbReference type="EMBL" id="HG916854">
    <property type="protein sequence ID" value="CDM60784.1"/>
    <property type="molecule type" value="Genomic_DNA"/>
</dbReference>
<organism evidence="1 2">
    <name type="scientific">Rhizobium favelukesii</name>
    <dbReference type="NCBI Taxonomy" id="348824"/>
    <lineage>
        <taxon>Bacteria</taxon>
        <taxon>Pseudomonadati</taxon>
        <taxon>Pseudomonadota</taxon>
        <taxon>Alphaproteobacteria</taxon>
        <taxon>Hyphomicrobiales</taxon>
        <taxon>Rhizobiaceae</taxon>
        <taxon>Rhizobium/Agrobacterium group</taxon>
        <taxon>Rhizobium</taxon>
    </lineage>
</organism>
<proteinExistence type="predicted"/>
<evidence type="ECO:0000313" key="2">
    <source>
        <dbReference type="Proteomes" id="UP000019443"/>
    </source>
</evidence>
<dbReference type="PATRIC" id="fig|348824.6.peg.4924"/>
<dbReference type="AlphaFoldDB" id="W6RIU1"/>
<geneLocation type="plasmid" evidence="1 2">
    <name>pLPU83c</name>
</geneLocation>
<dbReference type="Proteomes" id="UP000019443">
    <property type="component" value="Plasmid pLPU83c"/>
</dbReference>
<sequence>MMDCFSAGSFGQMDPRGFRTSMPPLAIMSILSSRET</sequence>
<accession>W6RIU1</accession>
<dbReference type="HOGENOM" id="CLU_3358096_0_0_5"/>
<gene>
    <name evidence="1" type="ORF">LPU83_pLPU83c_0222</name>
</gene>
<protein>
    <submittedName>
        <fullName evidence="1">Uncharacterized protein</fullName>
    </submittedName>
</protein>
<keyword evidence="2" id="KW-1185">Reference proteome</keyword>
<reference evidence="1" key="1">
    <citation type="submission" date="2013-11" db="EMBL/GenBank/DDBJ databases">
        <title>Draft genome sequence of the broad-host-range Rhizobium sp. LPU83 strain, a member of the low-genetic diversity Oregon-like Rhizobium sp. group.</title>
        <authorList>
            <person name="Wibberg D."/>
            <person name="Puehler A."/>
            <person name="Schlueter A."/>
        </authorList>
    </citation>
    <scope>NUCLEOTIDE SEQUENCE [LARGE SCALE GENOMIC DNA]</scope>
    <source>
        <strain evidence="1">LPU83</strain>
        <plasmid evidence="1">pLPU83c</plasmid>
    </source>
</reference>
<keyword evidence="1" id="KW-0614">Plasmid</keyword>
<evidence type="ECO:0000313" key="1">
    <source>
        <dbReference type="EMBL" id="CDM60784.1"/>
    </source>
</evidence>